<dbReference type="PROSITE" id="PS50110">
    <property type="entry name" value="RESPONSE_REGULATORY"/>
    <property type="match status" value="1"/>
</dbReference>
<dbReference type="RefSeq" id="WP_069311738.1">
    <property type="nucleotide sequence ID" value="NZ_MDTU01000001.1"/>
</dbReference>
<keyword evidence="1 2" id="KW-0597">Phosphoprotein</keyword>
<protein>
    <recommendedName>
        <fullName evidence="3">Response regulatory domain-containing protein</fullName>
    </recommendedName>
</protein>
<dbReference type="InterPro" id="IPR009061">
    <property type="entry name" value="DNA-bd_dom_put_sf"/>
</dbReference>
<dbReference type="PANTHER" id="PTHR44591:SF3">
    <property type="entry name" value="RESPONSE REGULATORY DOMAIN-CONTAINING PROTEIN"/>
    <property type="match status" value="1"/>
</dbReference>
<organism evidence="4 5">
    <name type="scientific">Piscirickettsia litoralis</name>
    <dbReference type="NCBI Taxonomy" id="1891921"/>
    <lineage>
        <taxon>Bacteria</taxon>
        <taxon>Pseudomonadati</taxon>
        <taxon>Pseudomonadota</taxon>
        <taxon>Gammaproteobacteria</taxon>
        <taxon>Thiotrichales</taxon>
        <taxon>Piscirickettsiaceae</taxon>
        <taxon>Piscirickettsia</taxon>
    </lineage>
</organism>
<dbReference type="InterPro" id="IPR011006">
    <property type="entry name" value="CheY-like_superfamily"/>
</dbReference>
<name>A0ABX2ZZ88_9GAMM</name>
<sequence>MISKEILTTGDAAKLCGVTVKTIIRWIDQGKLNAFKLPGRGDHRILRNEMIDFLKVNNIPFNQVQQADPDNSESAQLTKGNIANSQPRALIIDDEELMALTIARTLKREKIDVKTSNNAFEAGVWLERFKPHIITLDINMPGINGFQILKGVQELSTSQGLGIIIITGIPLREIQEKINFSDSQHFQSEILEKPFSAEDLINITKKLLNKFYQGASHD</sequence>
<feature type="modified residue" description="4-aspartylphosphate" evidence="2">
    <location>
        <position position="137"/>
    </location>
</feature>
<dbReference type="InterPro" id="IPR001789">
    <property type="entry name" value="Sig_transdc_resp-reg_receiver"/>
</dbReference>
<dbReference type="Gene3D" id="1.10.1660.10">
    <property type="match status" value="1"/>
</dbReference>
<dbReference type="Proteomes" id="UP000094329">
    <property type="component" value="Unassembled WGS sequence"/>
</dbReference>
<proteinExistence type="predicted"/>
<dbReference type="SUPFAM" id="SSF46955">
    <property type="entry name" value="Putative DNA-binding domain"/>
    <property type="match status" value="1"/>
</dbReference>
<evidence type="ECO:0000313" key="5">
    <source>
        <dbReference type="Proteomes" id="UP000094329"/>
    </source>
</evidence>
<reference evidence="4 5" key="1">
    <citation type="submission" date="2016-08" db="EMBL/GenBank/DDBJ databases">
        <title>Draft genome sequence of Candidatus Piscirickettsia litoralis, from seawater.</title>
        <authorList>
            <person name="Wan X."/>
            <person name="Lee A.J."/>
            <person name="Hou S."/>
            <person name="Donachie S.P."/>
        </authorList>
    </citation>
    <scope>NUCLEOTIDE SEQUENCE [LARGE SCALE GENOMIC DNA]</scope>
    <source>
        <strain evidence="4 5">Y2</strain>
    </source>
</reference>
<keyword evidence="5" id="KW-1185">Reference proteome</keyword>
<dbReference type="Pfam" id="PF12728">
    <property type="entry name" value="HTH_17"/>
    <property type="match status" value="1"/>
</dbReference>
<dbReference type="PANTHER" id="PTHR44591">
    <property type="entry name" value="STRESS RESPONSE REGULATOR PROTEIN 1"/>
    <property type="match status" value="1"/>
</dbReference>
<comment type="caution">
    <text evidence="4">The sequence shown here is derived from an EMBL/GenBank/DDBJ whole genome shotgun (WGS) entry which is preliminary data.</text>
</comment>
<feature type="domain" description="Response regulatory" evidence="3">
    <location>
        <begin position="88"/>
        <end position="208"/>
    </location>
</feature>
<evidence type="ECO:0000259" key="3">
    <source>
        <dbReference type="PROSITE" id="PS50110"/>
    </source>
</evidence>
<dbReference type="SMART" id="SM00448">
    <property type="entry name" value="REC"/>
    <property type="match status" value="1"/>
</dbReference>
<dbReference type="EMBL" id="MDTU01000001">
    <property type="protein sequence ID" value="ODN41937.1"/>
    <property type="molecule type" value="Genomic_DNA"/>
</dbReference>
<gene>
    <name evidence="4" type="ORF">BGC07_01865</name>
</gene>
<dbReference type="Gene3D" id="3.40.50.2300">
    <property type="match status" value="1"/>
</dbReference>
<dbReference type="InterPro" id="IPR041657">
    <property type="entry name" value="HTH_17"/>
</dbReference>
<evidence type="ECO:0000313" key="4">
    <source>
        <dbReference type="EMBL" id="ODN41937.1"/>
    </source>
</evidence>
<accession>A0ABX2ZZ88</accession>
<dbReference type="Pfam" id="PF00072">
    <property type="entry name" value="Response_reg"/>
    <property type="match status" value="1"/>
</dbReference>
<evidence type="ECO:0000256" key="2">
    <source>
        <dbReference type="PROSITE-ProRule" id="PRU00169"/>
    </source>
</evidence>
<dbReference type="InterPro" id="IPR050595">
    <property type="entry name" value="Bact_response_regulator"/>
</dbReference>
<evidence type="ECO:0000256" key="1">
    <source>
        <dbReference type="ARBA" id="ARBA00022553"/>
    </source>
</evidence>
<dbReference type="SUPFAM" id="SSF52172">
    <property type="entry name" value="CheY-like"/>
    <property type="match status" value="1"/>
</dbReference>
<dbReference type="CDD" id="cd00156">
    <property type="entry name" value="REC"/>
    <property type="match status" value="1"/>
</dbReference>